<dbReference type="GO" id="GO:0008171">
    <property type="term" value="F:O-methyltransferase activity"/>
    <property type="evidence" value="ECO:0007669"/>
    <property type="project" value="InterPro"/>
</dbReference>
<dbReference type="Pfam" id="PF01596">
    <property type="entry name" value="Methyltransf_3"/>
    <property type="match status" value="1"/>
</dbReference>
<evidence type="ECO:0000256" key="3">
    <source>
        <dbReference type="ARBA" id="ARBA00022691"/>
    </source>
</evidence>
<dbReference type="PANTHER" id="PTHR10509:SF14">
    <property type="entry name" value="CAFFEOYL-COA O-METHYLTRANSFERASE 3-RELATED"/>
    <property type="match status" value="1"/>
</dbReference>
<evidence type="ECO:0000256" key="2">
    <source>
        <dbReference type="ARBA" id="ARBA00022679"/>
    </source>
</evidence>
<keyword evidence="3" id="KW-0949">S-adenosyl-L-methionine</keyword>
<organism evidence="4">
    <name type="scientific">uncultured Chloroflexia bacterium</name>
    <dbReference type="NCBI Taxonomy" id="1672391"/>
    <lineage>
        <taxon>Bacteria</taxon>
        <taxon>Bacillati</taxon>
        <taxon>Chloroflexota</taxon>
        <taxon>Chloroflexia</taxon>
        <taxon>environmental samples</taxon>
    </lineage>
</organism>
<keyword evidence="2" id="KW-0808">Transferase</keyword>
<dbReference type="CDD" id="cd02440">
    <property type="entry name" value="AdoMet_MTases"/>
    <property type="match status" value="1"/>
</dbReference>
<dbReference type="Gene3D" id="3.40.50.150">
    <property type="entry name" value="Vaccinia Virus protein VP39"/>
    <property type="match status" value="1"/>
</dbReference>
<gene>
    <name evidence="4" type="ORF">AVDCRST_MAG26-2738</name>
</gene>
<name>A0A6J4J6K2_9CHLR</name>
<evidence type="ECO:0008006" key="5">
    <source>
        <dbReference type="Google" id="ProtNLM"/>
    </source>
</evidence>
<dbReference type="InterPro" id="IPR029063">
    <property type="entry name" value="SAM-dependent_MTases_sf"/>
</dbReference>
<proteinExistence type="predicted"/>
<reference evidence="4" key="1">
    <citation type="submission" date="2020-02" db="EMBL/GenBank/DDBJ databases">
        <authorList>
            <person name="Meier V. D."/>
        </authorList>
    </citation>
    <scope>NUCLEOTIDE SEQUENCE</scope>
    <source>
        <strain evidence="4">AVDCRST_MAG26</strain>
    </source>
</reference>
<dbReference type="SUPFAM" id="SSF53335">
    <property type="entry name" value="S-adenosyl-L-methionine-dependent methyltransferases"/>
    <property type="match status" value="1"/>
</dbReference>
<evidence type="ECO:0000256" key="1">
    <source>
        <dbReference type="ARBA" id="ARBA00022603"/>
    </source>
</evidence>
<dbReference type="GO" id="GO:0032259">
    <property type="term" value="P:methylation"/>
    <property type="evidence" value="ECO:0007669"/>
    <property type="project" value="UniProtKB-KW"/>
</dbReference>
<dbReference type="InterPro" id="IPR002935">
    <property type="entry name" value="SAM_O-MeTrfase"/>
</dbReference>
<dbReference type="PANTHER" id="PTHR10509">
    <property type="entry name" value="O-METHYLTRANSFERASE-RELATED"/>
    <property type="match status" value="1"/>
</dbReference>
<dbReference type="AlphaFoldDB" id="A0A6J4J6K2"/>
<dbReference type="PROSITE" id="PS51682">
    <property type="entry name" value="SAM_OMT_I"/>
    <property type="match status" value="1"/>
</dbReference>
<keyword evidence="1" id="KW-0489">Methyltransferase</keyword>
<sequence length="216" mass="23816">MKRSADGIIHADQAKYLDHLLPERDEVARALEEDASRNDVPIVDPEVGRFLQLAALSVSARRVLEIGTATGYSGLHFLRALAADGELVTIDVDAERQRSARDYWRQAGLADKARLVLGPALEVIPTLAPPFDLVFLDALKHEYQRYLDLALPLLRRGGLVVADNVLWGGDVARGVQDEDANALRAFNDYAMRHPQLLSVILPLGDGLLYAVKTEDE</sequence>
<dbReference type="InterPro" id="IPR050362">
    <property type="entry name" value="Cation-dep_OMT"/>
</dbReference>
<evidence type="ECO:0000313" key="4">
    <source>
        <dbReference type="EMBL" id="CAA9269303.1"/>
    </source>
</evidence>
<dbReference type="GO" id="GO:0008757">
    <property type="term" value="F:S-adenosylmethionine-dependent methyltransferase activity"/>
    <property type="evidence" value="ECO:0007669"/>
    <property type="project" value="TreeGrafter"/>
</dbReference>
<accession>A0A6J4J6K2</accession>
<dbReference type="EMBL" id="CADCTK010000636">
    <property type="protein sequence ID" value="CAA9269303.1"/>
    <property type="molecule type" value="Genomic_DNA"/>
</dbReference>
<protein>
    <recommendedName>
        <fullName evidence="5">O-methyltransferase</fullName>
    </recommendedName>
</protein>